<dbReference type="EMBL" id="NEVH01016341">
    <property type="protein sequence ID" value="PNF25398.1"/>
    <property type="molecule type" value="Genomic_DNA"/>
</dbReference>
<evidence type="ECO:0008006" key="4">
    <source>
        <dbReference type="Google" id="ProtNLM"/>
    </source>
</evidence>
<proteinExistence type="predicted"/>
<dbReference type="Proteomes" id="UP000235965">
    <property type="component" value="Unassembled WGS sequence"/>
</dbReference>
<keyword evidence="3" id="KW-1185">Reference proteome</keyword>
<feature type="non-terminal residue" evidence="2">
    <location>
        <position position="1"/>
    </location>
</feature>
<dbReference type="STRING" id="105785.A0A2J7Q9Y1"/>
<dbReference type="InParanoid" id="A0A2J7Q9Y1"/>
<reference evidence="2 3" key="1">
    <citation type="submission" date="2017-12" db="EMBL/GenBank/DDBJ databases">
        <title>Hemimetabolous genomes reveal molecular basis of termite eusociality.</title>
        <authorList>
            <person name="Harrison M.C."/>
            <person name="Jongepier E."/>
            <person name="Robertson H.M."/>
            <person name="Arning N."/>
            <person name="Bitard-Feildel T."/>
            <person name="Chao H."/>
            <person name="Childers C.P."/>
            <person name="Dinh H."/>
            <person name="Doddapaneni H."/>
            <person name="Dugan S."/>
            <person name="Gowin J."/>
            <person name="Greiner C."/>
            <person name="Han Y."/>
            <person name="Hu H."/>
            <person name="Hughes D.S.T."/>
            <person name="Huylmans A.-K."/>
            <person name="Kemena C."/>
            <person name="Kremer L.P.M."/>
            <person name="Lee S.L."/>
            <person name="Lopez-Ezquerra A."/>
            <person name="Mallet L."/>
            <person name="Monroy-Kuhn J.M."/>
            <person name="Moser A."/>
            <person name="Murali S.C."/>
            <person name="Muzny D.M."/>
            <person name="Otani S."/>
            <person name="Piulachs M.-D."/>
            <person name="Poelchau M."/>
            <person name="Qu J."/>
            <person name="Schaub F."/>
            <person name="Wada-Katsumata A."/>
            <person name="Worley K.C."/>
            <person name="Xie Q."/>
            <person name="Ylla G."/>
            <person name="Poulsen M."/>
            <person name="Gibbs R.A."/>
            <person name="Schal C."/>
            <person name="Richards S."/>
            <person name="Belles X."/>
            <person name="Korb J."/>
            <person name="Bornberg-Bauer E."/>
        </authorList>
    </citation>
    <scope>NUCLEOTIDE SEQUENCE [LARGE SCALE GENOMIC DNA]</scope>
    <source>
        <tissue evidence="2">Whole body</tissue>
    </source>
</reference>
<protein>
    <recommendedName>
        <fullName evidence="4">Histone-lysine N-methyltransferase SETMAR</fullName>
    </recommendedName>
</protein>
<dbReference type="AlphaFoldDB" id="A0A2J7Q9Y1"/>
<name>A0A2J7Q9Y1_9NEOP</name>
<evidence type="ECO:0000313" key="3">
    <source>
        <dbReference type="Proteomes" id="UP000235965"/>
    </source>
</evidence>
<dbReference type="PANTHER" id="PTHR46060:SF1">
    <property type="entry name" value="MARINER MOS1 TRANSPOSASE-LIKE PROTEIN"/>
    <property type="match status" value="1"/>
</dbReference>
<evidence type="ECO:0000256" key="1">
    <source>
        <dbReference type="SAM" id="MobiDB-lite"/>
    </source>
</evidence>
<sequence>FKEGRMSCDNESKQSRPCTSWSDNMFNRVEKVVLEDRRLSMENIASKVGISVGSVHTILHEDLRMSSRWVPQMLVDNHKQAMLTRDEGMNGTLFSSVVTMDETWMPFFNPETKRDFPVVKTDFYRSVHSGHGIKVSTL</sequence>
<organism evidence="2 3">
    <name type="scientific">Cryptotermes secundus</name>
    <dbReference type="NCBI Taxonomy" id="105785"/>
    <lineage>
        <taxon>Eukaryota</taxon>
        <taxon>Metazoa</taxon>
        <taxon>Ecdysozoa</taxon>
        <taxon>Arthropoda</taxon>
        <taxon>Hexapoda</taxon>
        <taxon>Insecta</taxon>
        <taxon>Pterygota</taxon>
        <taxon>Neoptera</taxon>
        <taxon>Polyneoptera</taxon>
        <taxon>Dictyoptera</taxon>
        <taxon>Blattodea</taxon>
        <taxon>Blattoidea</taxon>
        <taxon>Termitoidae</taxon>
        <taxon>Kalotermitidae</taxon>
        <taxon>Cryptotermitinae</taxon>
        <taxon>Cryptotermes</taxon>
    </lineage>
</organism>
<feature type="region of interest" description="Disordered" evidence="1">
    <location>
        <begin position="1"/>
        <end position="20"/>
    </location>
</feature>
<gene>
    <name evidence="2" type="ORF">B7P43_G09785</name>
</gene>
<accession>A0A2J7Q9Y1</accession>
<dbReference type="PANTHER" id="PTHR46060">
    <property type="entry name" value="MARINER MOS1 TRANSPOSASE-LIKE PROTEIN"/>
    <property type="match status" value="1"/>
</dbReference>
<evidence type="ECO:0000313" key="2">
    <source>
        <dbReference type="EMBL" id="PNF25398.1"/>
    </source>
</evidence>
<feature type="compositionally biased region" description="Basic and acidic residues" evidence="1">
    <location>
        <begin position="1"/>
        <end position="14"/>
    </location>
</feature>
<comment type="caution">
    <text evidence="2">The sequence shown here is derived from an EMBL/GenBank/DDBJ whole genome shotgun (WGS) entry which is preliminary data.</text>
</comment>
<dbReference type="InterPro" id="IPR052709">
    <property type="entry name" value="Transposase-MT_Hybrid"/>
</dbReference>